<dbReference type="Proteomes" id="UP000675781">
    <property type="component" value="Unassembled WGS sequence"/>
</dbReference>
<organism evidence="2 3">
    <name type="scientific">Actinospica durhamensis</name>
    <dbReference type="NCBI Taxonomy" id="1508375"/>
    <lineage>
        <taxon>Bacteria</taxon>
        <taxon>Bacillati</taxon>
        <taxon>Actinomycetota</taxon>
        <taxon>Actinomycetes</taxon>
        <taxon>Catenulisporales</taxon>
        <taxon>Actinospicaceae</taxon>
        <taxon>Actinospica</taxon>
    </lineage>
</organism>
<feature type="region of interest" description="Disordered" evidence="1">
    <location>
        <begin position="1"/>
        <end position="72"/>
    </location>
</feature>
<reference evidence="2" key="1">
    <citation type="submission" date="2021-04" db="EMBL/GenBank/DDBJ databases">
        <title>Genome based classification of Actinospica acidithermotolerans sp. nov., an actinobacterium isolated from an Indonesian hot spring.</title>
        <authorList>
            <person name="Kusuma A.B."/>
            <person name="Putra K.E."/>
            <person name="Nafisah S."/>
            <person name="Loh J."/>
            <person name="Nouioui I."/>
            <person name="Goodfellow M."/>
        </authorList>
    </citation>
    <scope>NUCLEOTIDE SEQUENCE</scope>
    <source>
        <strain evidence="2">CSCA 57</strain>
    </source>
</reference>
<dbReference type="RefSeq" id="WP_212532783.1">
    <property type="nucleotide sequence ID" value="NZ_JAGSOG010000278.1"/>
</dbReference>
<gene>
    <name evidence="2" type="ORF">KDL01_33960</name>
</gene>
<proteinExistence type="predicted"/>
<evidence type="ECO:0000256" key="1">
    <source>
        <dbReference type="SAM" id="MobiDB-lite"/>
    </source>
</evidence>
<sequence>MGLRDVLRGKRKLAVTTPSSEPWQPPRHQGEDTVELSALLDGAQPGARAADADAPADGEADELGPNRPTEHA</sequence>
<evidence type="ECO:0000313" key="2">
    <source>
        <dbReference type="EMBL" id="MBR7838325.1"/>
    </source>
</evidence>
<keyword evidence="3" id="KW-1185">Reference proteome</keyword>
<accession>A0A941EU11</accession>
<comment type="caution">
    <text evidence="2">The sequence shown here is derived from an EMBL/GenBank/DDBJ whole genome shotgun (WGS) entry which is preliminary data.</text>
</comment>
<name>A0A941EU11_9ACTN</name>
<evidence type="ECO:0000313" key="3">
    <source>
        <dbReference type="Proteomes" id="UP000675781"/>
    </source>
</evidence>
<dbReference type="AlphaFoldDB" id="A0A941EU11"/>
<dbReference type="EMBL" id="JAGSOG010000278">
    <property type="protein sequence ID" value="MBR7838325.1"/>
    <property type="molecule type" value="Genomic_DNA"/>
</dbReference>
<protein>
    <submittedName>
        <fullName evidence="2">Uncharacterized protein</fullName>
    </submittedName>
</protein>
<feature type="compositionally biased region" description="Low complexity" evidence="1">
    <location>
        <begin position="41"/>
        <end position="53"/>
    </location>
</feature>